<evidence type="ECO:0000256" key="1">
    <source>
        <dbReference type="SAM" id="MobiDB-lite"/>
    </source>
</evidence>
<feature type="region of interest" description="Disordered" evidence="1">
    <location>
        <begin position="164"/>
        <end position="200"/>
    </location>
</feature>
<dbReference type="Proteomes" id="UP001153292">
    <property type="component" value="Chromosome 4"/>
</dbReference>
<evidence type="ECO:0000313" key="2">
    <source>
        <dbReference type="EMBL" id="CAH2989265.1"/>
    </source>
</evidence>
<name>A0ABN8L6S8_CHISP</name>
<keyword evidence="3" id="KW-1185">Reference proteome</keyword>
<proteinExistence type="predicted"/>
<dbReference type="EMBL" id="OU963897">
    <property type="protein sequence ID" value="CAH2989265.1"/>
    <property type="molecule type" value="Genomic_DNA"/>
</dbReference>
<sequence length="243" mass="27641">MKPADLSEECAPLTSMNVIRSNSNTSFPGSKSNPSGSREHFSIFSETACGEPSTTQHLILDFTPVEEEDNEFVQNKCCSFWEFINSKKDLQKFMVLPELNEYSLPMSEEPPNKEIIEDKTPLKESTAVSMLGFVEEKGLIDRTFEAKLPKSLCSLGSREYHDNRQGLKKTSPYTDSAQNKKGAWKSYEKRQPASGVRDTSSEAKILMREMHEWDRRHPCTMDPPGHLPALSYCVLQRKLLNQR</sequence>
<accession>A0ABN8L6S8</accession>
<protein>
    <submittedName>
        <fullName evidence="2">Uncharacterized protein</fullName>
    </submittedName>
</protein>
<organism evidence="2 3">
    <name type="scientific">Chilo suppressalis</name>
    <name type="common">Asiatic rice borer moth</name>
    <dbReference type="NCBI Taxonomy" id="168631"/>
    <lineage>
        <taxon>Eukaryota</taxon>
        <taxon>Metazoa</taxon>
        <taxon>Ecdysozoa</taxon>
        <taxon>Arthropoda</taxon>
        <taxon>Hexapoda</taxon>
        <taxon>Insecta</taxon>
        <taxon>Pterygota</taxon>
        <taxon>Neoptera</taxon>
        <taxon>Endopterygota</taxon>
        <taxon>Lepidoptera</taxon>
        <taxon>Glossata</taxon>
        <taxon>Ditrysia</taxon>
        <taxon>Pyraloidea</taxon>
        <taxon>Crambidae</taxon>
        <taxon>Crambinae</taxon>
        <taxon>Chilo</taxon>
    </lineage>
</organism>
<gene>
    <name evidence="2" type="ORF">CHILSU_LOCUS8644</name>
</gene>
<reference evidence="2" key="1">
    <citation type="submission" date="2021-12" db="EMBL/GenBank/DDBJ databases">
        <authorList>
            <person name="King R."/>
        </authorList>
    </citation>
    <scope>NUCLEOTIDE SEQUENCE</scope>
</reference>
<evidence type="ECO:0000313" key="3">
    <source>
        <dbReference type="Proteomes" id="UP001153292"/>
    </source>
</evidence>